<protein>
    <submittedName>
        <fullName evidence="3">HDA3</fullName>
    </submittedName>
</protein>
<name>A0AAI9T144_9ASCO</name>
<dbReference type="PRINTS" id="PR02093">
    <property type="entry name" value="HDA1SUBUNIT3"/>
</dbReference>
<sequence>MNLLKILDSTPEPPIIELDLSESNFSGDYQLGTPMYEYQKELTDQIISLHYPDILKYCETNDHKELLVKSLETCIENCMLVNTHPYLLISHYMPKNLVVKDMPAKLADTSGKFNVLKDLVNTIIASESFQVKNVGLVSSNNIKLFDLLESLLMICGGNKCVKRYVGNNIQRGSKKANKGNGINGSNTAPNTTKKSAGSGGGGGYNFPTIIHLLPTDGDIQRDRESFENTKFDILIVIDGNVDTNSDFYQLLKSQNRTSEEEKPAVTIRLIPLKTVEQITLVYQDDKNTPGYLYKLISSIVCLRDYIGNIPPDVFPIYNQKLKYLAPNFFNHLFNKDKSDFPAWPLPPLPSIQKYTPIDVERSLLTEAHFHYTPYGSNAAPQEEAAIPSYYELKRLQSDYMNNPLKNDYNELIGISGQMERESTVLTHKTLLQLNSNYLRLSRAQQELKSYEEFETPEVGNRVGRREREMRITVSKLFDDLDHSRQRINSGNKWITKKQEQIEQLKNETKEKETVLRNYESNVDDADAKKFVRNQLRIWELQTQIKTLIARIQSKNDEKNFAYKEYQNTLTSISDSKKEQEEVESELKRLCEKYDGIEQEQENKTLEFKKRKKQLTDDIEEVEASNATLERRLHGAFKFLKDTSYLKKRKARTSTPNK</sequence>
<proteinExistence type="predicted"/>
<evidence type="ECO:0000313" key="4">
    <source>
        <dbReference type="Proteomes" id="UP001202479"/>
    </source>
</evidence>
<feature type="coiled-coil region" evidence="1">
    <location>
        <begin position="494"/>
        <end position="631"/>
    </location>
</feature>
<dbReference type="Proteomes" id="UP001202479">
    <property type="component" value="Unassembled WGS sequence"/>
</dbReference>
<dbReference type="RefSeq" id="XP_049182681.1">
    <property type="nucleotide sequence ID" value="XM_049323484.1"/>
</dbReference>
<feature type="region of interest" description="Disordered" evidence="2">
    <location>
        <begin position="175"/>
        <end position="200"/>
    </location>
</feature>
<dbReference type="GO" id="GO:0070823">
    <property type="term" value="C:HDA1 complex"/>
    <property type="evidence" value="ECO:0007669"/>
    <property type="project" value="InterPro"/>
</dbReference>
<keyword evidence="1" id="KW-0175">Coiled coil</keyword>
<gene>
    <name evidence="3" type="ORF">KGF56_000229</name>
</gene>
<evidence type="ECO:0000313" key="3">
    <source>
        <dbReference type="EMBL" id="KAI3406936.2"/>
    </source>
</evidence>
<feature type="compositionally biased region" description="Polar residues" evidence="2">
    <location>
        <begin position="183"/>
        <end position="195"/>
    </location>
</feature>
<dbReference type="Pfam" id="PF11496">
    <property type="entry name" value="HDA2-3"/>
    <property type="match status" value="1"/>
</dbReference>
<dbReference type="InterPro" id="IPR038609">
    <property type="entry name" value="HDA1_su2/3_sf"/>
</dbReference>
<accession>A0AAI9T144</accession>
<evidence type="ECO:0000256" key="2">
    <source>
        <dbReference type="SAM" id="MobiDB-lite"/>
    </source>
</evidence>
<dbReference type="InterPro" id="IPR026216">
    <property type="entry name" value="HDA3"/>
</dbReference>
<dbReference type="AlphaFoldDB" id="A0AAI9T144"/>
<dbReference type="InterPro" id="IPR021006">
    <property type="entry name" value="Hda2/3"/>
</dbReference>
<organism evidence="3 4">
    <name type="scientific">Candida oxycetoniae</name>
    <dbReference type="NCBI Taxonomy" id="497107"/>
    <lineage>
        <taxon>Eukaryota</taxon>
        <taxon>Fungi</taxon>
        <taxon>Dikarya</taxon>
        <taxon>Ascomycota</taxon>
        <taxon>Saccharomycotina</taxon>
        <taxon>Pichiomycetes</taxon>
        <taxon>Debaryomycetaceae</taxon>
        <taxon>Candida/Lodderomyces clade</taxon>
        <taxon>Candida</taxon>
    </lineage>
</organism>
<dbReference type="Gene3D" id="3.40.50.12360">
    <property type="match status" value="1"/>
</dbReference>
<keyword evidence="4" id="KW-1185">Reference proteome</keyword>
<evidence type="ECO:0000256" key="1">
    <source>
        <dbReference type="SAM" id="Coils"/>
    </source>
</evidence>
<dbReference type="GeneID" id="73377846"/>
<dbReference type="EMBL" id="JAHUZD010000019">
    <property type="protein sequence ID" value="KAI3406936.2"/>
    <property type="molecule type" value="Genomic_DNA"/>
</dbReference>
<comment type="caution">
    <text evidence="3">The sequence shown here is derived from an EMBL/GenBank/DDBJ whole genome shotgun (WGS) entry which is preliminary data.</text>
</comment>
<reference evidence="3" key="1">
    <citation type="journal article" date="2022" name="DNA Res.">
        <title>Genome analysis of five recently described species of the CUG-Ser clade uncovers Candida theae as a new hybrid lineage with pathogenic potential in the Candida parapsilosis species complex.</title>
        <authorList>
            <person name="Mixao V."/>
            <person name="Del Olmo V."/>
            <person name="Hegedusova E."/>
            <person name="Saus E."/>
            <person name="Pryszcz L."/>
            <person name="Cillingova A."/>
            <person name="Nosek J."/>
            <person name="Gabaldon T."/>
        </authorList>
    </citation>
    <scope>NUCLEOTIDE SEQUENCE</scope>
    <source>
        <strain evidence="3">CBS 10844</strain>
    </source>
</reference>